<dbReference type="EC" id="5.1.3.2" evidence="5 10"/>
<dbReference type="Gene3D" id="3.40.50.720">
    <property type="entry name" value="NAD(P)-binding Rossmann-like Domain"/>
    <property type="match status" value="1"/>
</dbReference>
<dbReference type="CDD" id="cd05247">
    <property type="entry name" value="UDP_G4E_1_SDR_e"/>
    <property type="match status" value="1"/>
</dbReference>
<evidence type="ECO:0000256" key="4">
    <source>
        <dbReference type="ARBA" id="ARBA00007637"/>
    </source>
</evidence>
<dbReference type="Proteomes" id="UP001056539">
    <property type="component" value="Chromosome"/>
</dbReference>
<evidence type="ECO:0000259" key="11">
    <source>
        <dbReference type="Pfam" id="PF01370"/>
    </source>
</evidence>
<evidence type="ECO:0000256" key="10">
    <source>
        <dbReference type="RuleBase" id="RU366046"/>
    </source>
</evidence>
<protein>
    <recommendedName>
        <fullName evidence="6 10">UDP-glucose 4-epimerase</fullName>
        <ecNumber evidence="5 10">5.1.3.2</ecNumber>
    </recommendedName>
</protein>
<dbReference type="PANTHER" id="PTHR43725:SF53">
    <property type="entry name" value="UDP-ARABINOSE 4-EPIMERASE 1"/>
    <property type="match status" value="1"/>
</dbReference>
<comment type="cofactor">
    <cofactor evidence="2 10">
        <name>NAD(+)</name>
        <dbReference type="ChEBI" id="CHEBI:57540"/>
    </cofactor>
</comment>
<dbReference type="InterPro" id="IPR036291">
    <property type="entry name" value="NAD(P)-bd_dom_sf"/>
</dbReference>
<evidence type="ECO:0000256" key="1">
    <source>
        <dbReference type="ARBA" id="ARBA00000083"/>
    </source>
</evidence>
<comment type="similarity">
    <text evidence="4 10">Belongs to the NAD(P)-dependent epimerase/dehydratase family.</text>
</comment>
<accession>A0AAX3BBQ3</accession>
<feature type="domain" description="NAD-dependent epimerase/dehydratase" evidence="11">
    <location>
        <begin position="3"/>
        <end position="251"/>
    </location>
</feature>
<evidence type="ECO:0000256" key="8">
    <source>
        <dbReference type="ARBA" id="ARBA00023235"/>
    </source>
</evidence>
<dbReference type="SUPFAM" id="SSF51735">
    <property type="entry name" value="NAD(P)-binding Rossmann-fold domains"/>
    <property type="match status" value="1"/>
</dbReference>
<evidence type="ECO:0000313" key="12">
    <source>
        <dbReference type="EMBL" id="URA09444.1"/>
    </source>
</evidence>
<evidence type="ECO:0000256" key="3">
    <source>
        <dbReference type="ARBA" id="ARBA00004947"/>
    </source>
</evidence>
<dbReference type="RefSeq" id="WP_271434573.1">
    <property type="nucleotide sequence ID" value="NZ_CP073355.1"/>
</dbReference>
<dbReference type="InterPro" id="IPR001509">
    <property type="entry name" value="Epimerase_deHydtase"/>
</dbReference>
<evidence type="ECO:0000256" key="7">
    <source>
        <dbReference type="ARBA" id="ARBA00023027"/>
    </source>
</evidence>
<dbReference type="PANTHER" id="PTHR43725">
    <property type="entry name" value="UDP-GLUCOSE 4-EPIMERASE"/>
    <property type="match status" value="1"/>
</dbReference>
<evidence type="ECO:0000256" key="9">
    <source>
        <dbReference type="ARBA" id="ARBA00023277"/>
    </source>
</evidence>
<dbReference type="Gene3D" id="3.90.25.10">
    <property type="entry name" value="UDP-galactose 4-epimerase, domain 1"/>
    <property type="match status" value="1"/>
</dbReference>
<evidence type="ECO:0000313" key="13">
    <source>
        <dbReference type="Proteomes" id="UP001056539"/>
    </source>
</evidence>
<name>A0AAX3BBQ3_9SPIR</name>
<evidence type="ECO:0000256" key="2">
    <source>
        <dbReference type="ARBA" id="ARBA00001911"/>
    </source>
</evidence>
<keyword evidence="7 10" id="KW-0520">NAD</keyword>
<dbReference type="AlphaFoldDB" id="A0AAX3BBQ3"/>
<dbReference type="EMBL" id="CP073355">
    <property type="protein sequence ID" value="URA09444.1"/>
    <property type="molecule type" value="Genomic_DNA"/>
</dbReference>
<keyword evidence="9 10" id="KW-0119">Carbohydrate metabolism</keyword>
<proteinExistence type="inferred from homology"/>
<sequence length="330" mass="36339">MAILVCGGAGYIGSHTVWELLDHGEEIIVADNLEKGHKAALQGGKLIKGDLRDKEFVRKLFRKHDIEGVINFAAYIEVGESVQLPMKYYHNNVVLSLNILEAMAEAHTPYLVFSSTAATYGAVETSPITEDFPTIPTNPYGETKLTVEKAIKWTAQAHGLKYVILRYFNASGAHPSSKIGEDHHPETHLIPLVLQAALGKRPSIKIFGNDYPTPDGTCIRDYIHVCDLAQAHYLALQHLRSGKENTTCNLGNGLGFSVKEVIETAEKVTGLKIPQEMAPRRPGDPPALVASSDRAKSLLGWKPKYADLATIIETAWNWHKNHPNGYGDKK</sequence>
<evidence type="ECO:0000256" key="5">
    <source>
        <dbReference type="ARBA" id="ARBA00013189"/>
    </source>
</evidence>
<comment type="catalytic activity">
    <reaction evidence="1 10">
        <text>UDP-alpha-D-glucose = UDP-alpha-D-galactose</text>
        <dbReference type="Rhea" id="RHEA:22168"/>
        <dbReference type="ChEBI" id="CHEBI:58885"/>
        <dbReference type="ChEBI" id="CHEBI:66914"/>
        <dbReference type="EC" id="5.1.3.2"/>
    </reaction>
</comment>
<reference evidence="12" key="2">
    <citation type="submission" date="2022-06" db="EMBL/GenBank/DDBJ databases">
        <title>Thermospira aquatica gen. nov., sp. nov.</title>
        <authorList>
            <person name="Ben Ali Gam Z."/>
            <person name="Labat M."/>
        </authorList>
    </citation>
    <scope>NUCLEOTIDE SEQUENCE</scope>
    <source>
        <strain evidence="12">F1F22</strain>
    </source>
</reference>
<dbReference type="NCBIfam" id="TIGR01179">
    <property type="entry name" value="galE"/>
    <property type="match status" value="1"/>
</dbReference>
<dbReference type="GO" id="GO:0033499">
    <property type="term" value="P:galactose catabolic process via UDP-galactose, Leloir pathway"/>
    <property type="evidence" value="ECO:0007669"/>
    <property type="project" value="TreeGrafter"/>
</dbReference>
<keyword evidence="13" id="KW-1185">Reference proteome</keyword>
<evidence type="ECO:0000256" key="6">
    <source>
        <dbReference type="ARBA" id="ARBA00018569"/>
    </source>
</evidence>
<organism evidence="12 13">
    <name type="scientific">Thermospira aquatica</name>
    <dbReference type="NCBI Taxonomy" id="2828656"/>
    <lineage>
        <taxon>Bacteria</taxon>
        <taxon>Pseudomonadati</taxon>
        <taxon>Spirochaetota</taxon>
        <taxon>Spirochaetia</taxon>
        <taxon>Brevinematales</taxon>
        <taxon>Thermospiraceae</taxon>
        <taxon>Thermospira</taxon>
    </lineage>
</organism>
<comment type="pathway">
    <text evidence="3 10">Carbohydrate metabolism; galactose metabolism.</text>
</comment>
<dbReference type="GO" id="GO:0003978">
    <property type="term" value="F:UDP-glucose 4-epimerase activity"/>
    <property type="evidence" value="ECO:0007669"/>
    <property type="project" value="UniProtKB-UniRule"/>
</dbReference>
<reference evidence="12" key="1">
    <citation type="submission" date="2021-04" db="EMBL/GenBank/DDBJ databases">
        <authorList>
            <person name="Postec A."/>
        </authorList>
    </citation>
    <scope>NUCLEOTIDE SEQUENCE</scope>
    <source>
        <strain evidence="12">F1F22</strain>
    </source>
</reference>
<gene>
    <name evidence="12" type="primary">galE</name>
    <name evidence="12" type="ORF">KDW03_08075</name>
</gene>
<dbReference type="InterPro" id="IPR005886">
    <property type="entry name" value="UDP_G4E"/>
</dbReference>
<dbReference type="KEGG" id="taqu:KDW03_08075"/>
<comment type="subunit">
    <text evidence="10">Homodimer.</text>
</comment>
<keyword evidence="8 10" id="KW-0413">Isomerase</keyword>
<dbReference type="Pfam" id="PF01370">
    <property type="entry name" value="Epimerase"/>
    <property type="match status" value="1"/>
</dbReference>